<dbReference type="GO" id="GO:0005524">
    <property type="term" value="F:ATP binding"/>
    <property type="evidence" value="ECO:0007669"/>
    <property type="project" value="UniProtKB-KW"/>
</dbReference>
<keyword evidence="6" id="KW-1185">Reference proteome</keyword>
<evidence type="ECO:0000313" key="5">
    <source>
        <dbReference type="EMBL" id="ARJ05529.1"/>
    </source>
</evidence>
<keyword evidence="4" id="KW-0067">ATP-binding</keyword>
<comment type="similarity">
    <text evidence="1">Belongs to the ABC transporter superfamily.</text>
</comment>
<dbReference type="PANTHER" id="PTHR43776">
    <property type="entry name" value="TRANSPORT ATP-BINDING PROTEIN"/>
    <property type="match status" value="1"/>
</dbReference>
<dbReference type="PANTHER" id="PTHR43776:SF7">
    <property type="entry name" value="D,D-DIPEPTIDE TRANSPORT ATP-BINDING PROTEIN DDPF-RELATED"/>
    <property type="match status" value="1"/>
</dbReference>
<dbReference type="KEGG" id="cphy:B5808_10060"/>
<dbReference type="PROSITE" id="PS00211">
    <property type="entry name" value="ABC_TRANSPORTER_1"/>
    <property type="match status" value="1"/>
</dbReference>
<evidence type="ECO:0000256" key="2">
    <source>
        <dbReference type="ARBA" id="ARBA00022448"/>
    </source>
</evidence>
<dbReference type="InterPro" id="IPR003593">
    <property type="entry name" value="AAA+_ATPase"/>
</dbReference>
<evidence type="ECO:0000256" key="1">
    <source>
        <dbReference type="ARBA" id="ARBA00005417"/>
    </source>
</evidence>
<dbReference type="SMART" id="SM00382">
    <property type="entry name" value="AAA"/>
    <property type="match status" value="1"/>
</dbReference>
<name>A0A1X9LQW8_9MICO</name>
<dbReference type="InterPro" id="IPR017871">
    <property type="entry name" value="ABC_transporter-like_CS"/>
</dbReference>
<dbReference type="Proteomes" id="UP000192775">
    <property type="component" value="Chromosome"/>
</dbReference>
<organism evidence="5 6">
    <name type="scientific">Cnuibacter physcomitrellae</name>
    <dbReference type="NCBI Taxonomy" id="1619308"/>
    <lineage>
        <taxon>Bacteria</taxon>
        <taxon>Bacillati</taxon>
        <taxon>Actinomycetota</taxon>
        <taxon>Actinomycetes</taxon>
        <taxon>Micrococcales</taxon>
        <taxon>Microbacteriaceae</taxon>
        <taxon>Cnuibacter</taxon>
    </lineage>
</organism>
<dbReference type="InterPro" id="IPR027417">
    <property type="entry name" value="P-loop_NTPase"/>
</dbReference>
<keyword evidence="2" id="KW-0813">Transport</keyword>
<sequence length="271" mass="28794">MASRNVLTASDVTIEYPAHSVSPSHVAVKGFTLTIEPGEIVGLVGSSGSGKSTLAQVASGQAALKTGSEVQPRIIGGSLQVLGYEMRTIRRNKLTEFTLGVGYVKQDAGTTLTPNMTVAEIVAEPIFLRDRKHDRRDAGLKAATLVDSLLLPVGTMLKQPHELSSGQRQRVAVARSLALDPVLLIADEPTAGVDVSVRGQVIDAIAGFQRARGGAALLVSHDLESLRRAVDRIAVIHEGVVVGLGDIDEVLDDPRHPYVAELARETSDSEW</sequence>
<dbReference type="SUPFAM" id="SSF52540">
    <property type="entry name" value="P-loop containing nucleoside triphosphate hydrolases"/>
    <property type="match status" value="1"/>
</dbReference>
<evidence type="ECO:0000256" key="4">
    <source>
        <dbReference type="ARBA" id="ARBA00022840"/>
    </source>
</evidence>
<reference evidence="5 6" key="1">
    <citation type="submission" date="2017-04" db="EMBL/GenBank/DDBJ databases">
        <authorList>
            <person name="Afonso C.L."/>
            <person name="Miller P.J."/>
            <person name="Scott M.A."/>
            <person name="Spackman E."/>
            <person name="Goraichik I."/>
            <person name="Dimitrov K.M."/>
            <person name="Suarez D.L."/>
            <person name="Swayne D.E."/>
        </authorList>
    </citation>
    <scope>NUCLEOTIDE SEQUENCE [LARGE SCALE GENOMIC DNA]</scope>
    <source>
        <strain evidence="6">XA(T)</strain>
    </source>
</reference>
<dbReference type="PROSITE" id="PS50893">
    <property type="entry name" value="ABC_TRANSPORTER_2"/>
    <property type="match status" value="1"/>
</dbReference>
<dbReference type="Pfam" id="PF00005">
    <property type="entry name" value="ABC_tran"/>
    <property type="match status" value="1"/>
</dbReference>
<dbReference type="AlphaFoldDB" id="A0A1X9LQW8"/>
<evidence type="ECO:0000256" key="3">
    <source>
        <dbReference type="ARBA" id="ARBA00022741"/>
    </source>
</evidence>
<dbReference type="GO" id="GO:0016887">
    <property type="term" value="F:ATP hydrolysis activity"/>
    <property type="evidence" value="ECO:0007669"/>
    <property type="project" value="InterPro"/>
</dbReference>
<proteinExistence type="inferred from homology"/>
<dbReference type="Gene3D" id="3.40.50.300">
    <property type="entry name" value="P-loop containing nucleotide triphosphate hydrolases"/>
    <property type="match status" value="1"/>
</dbReference>
<accession>A0A1X9LQW8</accession>
<dbReference type="CDD" id="cd03257">
    <property type="entry name" value="ABC_NikE_OppD_transporters"/>
    <property type="match status" value="1"/>
</dbReference>
<dbReference type="STRING" id="1619308.B5808_10060"/>
<gene>
    <name evidence="5" type="ORF">B5808_10060</name>
</gene>
<dbReference type="GO" id="GO:0055085">
    <property type="term" value="P:transmembrane transport"/>
    <property type="evidence" value="ECO:0007669"/>
    <property type="project" value="UniProtKB-ARBA"/>
</dbReference>
<keyword evidence="3" id="KW-0547">Nucleotide-binding</keyword>
<evidence type="ECO:0000313" key="6">
    <source>
        <dbReference type="Proteomes" id="UP000192775"/>
    </source>
</evidence>
<protein>
    <submittedName>
        <fullName evidence="5">Uncharacterized protein</fullName>
    </submittedName>
</protein>
<dbReference type="InterPro" id="IPR003439">
    <property type="entry name" value="ABC_transporter-like_ATP-bd"/>
</dbReference>
<dbReference type="EMBL" id="CP020715">
    <property type="protein sequence ID" value="ARJ05529.1"/>
    <property type="molecule type" value="Genomic_DNA"/>
</dbReference>
<dbReference type="RefSeq" id="WP_085019667.1">
    <property type="nucleotide sequence ID" value="NZ_BMHD01000001.1"/>
</dbReference>
<dbReference type="InterPro" id="IPR050319">
    <property type="entry name" value="ABC_transp_ATP-bind"/>
</dbReference>